<evidence type="ECO:0000313" key="2">
    <source>
        <dbReference type="Proteomes" id="UP000023152"/>
    </source>
</evidence>
<protein>
    <submittedName>
        <fullName evidence="1">Uncharacterized protein</fullName>
    </submittedName>
</protein>
<dbReference type="Proteomes" id="UP000023152">
    <property type="component" value="Unassembled WGS sequence"/>
</dbReference>
<evidence type="ECO:0000313" key="1">
    <source>
        <dbReference type="EMBL" id="ETO18283.1"/>
    </source>
</evidence>
<organism evidence="1 2">
    <name type="scientific">Reticulomyxa filosa</name>
    <dbReference type="NCBI Taxonomy" id="46433"/>
    <lineage>
        <taxon>Eukaryota</taxon>
        <taxon>Sar</taxon>
        <taxon>Rhizaria</taxon>
        <taxon>Retaria</taxon>
        <taxon>Foraminifera</taxon>
        <taxon>Monothalamids</taxon>
        <taxon>Reticulomyxidae</taxon>
        <taxon>Reticulomyxa</taxon>
    </lineage>
</organism>
<comment type="caution">
    <text evidence="1">The sequence shown here is derived from an EMBL/GenBank/DDBJ whole genome shotgun (WGS) entry which is preliminary data.</text>
</comment>
<dbReference type="EMBL" id="ASPP01015194">
    <property type="protein sequence ID" value="ETO18283.1"/>
    <property type="molecule type" value="Genomic_DNA"/>
</dbReference>
<accession>X6MWA2</accession>
<keyword evidence="2" id="KW-1185">Reference proteome</keyword>
<sequence length="203" mass="24211">DNENRTHKEALNPYLITFRQGIQHVKNQLQMREHFLFGMDELAFFKYDSDSCKSAISSKMDDSDILLHDIYKHLPHYPIIQIHWEIVYRCMVSYRHTISTEKINLQKSIPIQNTIILPNERLKFNPLLYECDVHKVKIIQDVIAVKLSYDYGLRELFCEVIKNDYLCDLVTIQYTNKKEKDKLCENIKQQIHFNEKDEDDIVS</sequence>
<proteinExistence type="predicted"/>
<dbReference type="OrthoDB" id="6257037at2759"/>
<feature type="non-terminal residue" evidence="1">
    <location>
        <position position="1"/>
    </location>
</feature>
<dbReference type="AlphaFoldDB" id="X6MWA2"/>
<reference evidence="1 2" key="1">
    <citation type="journal article" date="2013" name="Curr. Biol.">
        <title>The Genome of the Foraminiferan Reticulomyxa filosa.</title>
        <authorList>
            <person name="Glockner G."/>
            <person name="Hulsmann N."/>
            <person name="Schleicher M."/>
            <person name="Noegel A.A."/>
            <person name="Eichinger L."/>
            <person name="Gallinger C."/>
            <person name="Pawlowski J."/>
            <person name="Sierra R."/>
            <person name="Euteneuer U."/>
            <person name="Pillet L."/>
            <person name="Moustafa A."/>
            <person name="Platzer M."/>
            <person name="Groth M."/>
            <person name="Szafranski K."/>
            <person name="Schliwa M."/>
        </authorList>
    </citation>
    <scope>NUCLEOTIDE SEQUENCE [LARGE SCALE GENOMIC DNA]</scope>
</reference>
<name>X6MWA2_RETFI</name>
<gene>
    <name evidence="1" type="ORF">RFI_18994</name>
</gene>